<evidence type="ECO:0008006" key="5">
    <source>
        <dbReference type="Google" id="ProtNLM"/>
    </source>
</evidence>
<protein>
    <recommendedName>
        <fullName evidence="5">Secreted protein</fullName>
    </recommendedName>
</protein>
<accession>A0AA40DQ77</accession>
<name>A0AA40DQ77_9PEZI</name>
<feature type="compositionally biased region" description="Basic and acidic residues" evidence="1">
    <location>
        <begin position="57"/>
        <end position="73"/>
    </location>
</feature>
<comment type="caution">
    <text evidence="3">The sequence shown here is derived from an EMBL/GenBank/DDBJ whole genome shotgun (WGS) entry which is preliminary data.</text>
</comment>
<keyword evidence="2" id="KW-0732">Signal</keyword>
<dbReference type="AlphaFoldDB" id="A0AA40DQ77"/>
<evidence type="ECO:0000256" key="2">
    <source>
        <dbReference type="SAM" id="SignalP"/>
    </source>
</evidence>
<dbReference type="EMBL" id="JAUKUA010000005">
    <property type="protein sequence ID" value="KAK0711515.1"/>
    <property type="molecule type" value="Genomic_DNA"/>
</dbReference>
<evidence type="ECO:0000313" key="3">
    <source>
        <dbReference type="EMBL" id="KAK0711515.1"/>
    </source>
</evidence>
<reference evidence="3" key="1">
    <citation type="submission" date="2023-06" db="EMBL/GenBank/DDBJ databases">
        <title>Genome-scale phylogeny and comparative genomics of the fungal order Sordariales.</title>
        <authorList>
            <consortium name="Lawrence Berkeley National Laboratory"/>
            <person name="Hensen N."/>
            <person name="Bonometti L."/>
            <person name="Westerberg I."/>
            <person name="Brannstrom I.O."/>
            <person name="Guillou S."/>
            <person name="Cros-Aarteil S."/>
            <person name="Calhoun S."/>
            <person name="Haridas S."/>
            <person name="Kuo A."/>
            <person name="Mondo S."/>
            <person name="Pangilinan J."/>
            <person name="Riley R."/>
            <person name="Labutti K."/>
            <person name="Andreopoulos B."/>
            <person name="Lipzen A."/>
            <person name="Chen C."/>
            <person name="Yanf M."/>
            <person name="Daum C."/>
            <person name="Ng V."/>
            <person name="Clum A."/>
            <person name="Steindorff A."/>
            <person name="Ohm R."/>
            <person name="Martin F."/>
            <person name="Silar P."/>
            <person name="Natvig D."/>
            <person name="Lalanne C."/>
            <person name="Gautier V."/>
            <person name="Ament-Velasquez S.L."/>
            <person name="Kruys A."/>
            <person name="Hutchinson M.I."/>
            <person name="Powell A.J."/>
            <person name="Barry K."/>
            <person name="Miller A.N."/>
            <person name="Grigoriev I.V."/>
            <person name="Debuchy R."/>
            <person name="Gladieux P."/>
            <person name="Thoren M.H."/>
            <person name="Johannesson H."/>
        </authorList>
    </citation>
    <scope>NUCLEOTIDE SEQUENCE</scope>
    <source>
        <strain evidence="3">SMH4607-1</strain>
    </source>
</reference>
<sequence length="86" mass="9622">MAKLLSLLGFWYVCRLQVGNAIASGPIKQLQQAQPYRQRSKPLTLHLACPPPRSSGSHKEEKIEPEPHHRESLRQSGVEPGKNAQD</sequence>
<dbReference type="Proteomes" id="UP001172102">
    <property type="component" value="Unassembled WGS sequence"/>
</dbReference>
<organism evidence="3 4">
    <name type="scientific">Lasiosphaeris hirsuta</name>
    <dbReference type="NCBI Taxonomy" id="260670"/>
    <lineage>
        <taxon>Eukaryota</taxon>
        <taxon>Fungi</taxon>
        <taxon>Dikarya</taxon>
        <taxon>Ascomycota</taxon>
        <taxon>Pezizomycotina</taxon>
        <taxon>Sordariomycetes</taxon>
        <taxon>Sordariomycetidae</taxon>
        <taxon>Sordariales</taxon>
        <taxon>Lasiosphaeriaceae</taxon>
        <taxon>Lasiosphaeris</taxon>
    </lineage>
</organism>
<proteinExistence type="predicted"/>
<gene>
    <name evidence="3" type="ORF">B0H67DRAFT_292889</name>
</gene>
<feature type="chain" id="PRO_5041243827" description="Secreted protein" evidence="2">
    <location>
        <begin position="22"/>
        <end position="86"/>
    </location>
</feature>
<feature type="signal peptide" evidence="2">
    <location>
        <begin position="1"/>
        <end position="21"/>
    </location>
</feature>
<evidence type="ECO:0000256" key="1">
    <source>
        <dbReference type="SAM" id="MobiDB-lite"/>
    </source>
</evidence>
<evidence type="ECO:0000313" key="4">
    <source>
        <dbReference type="Proteomes" id="UP001172102"/>
    </source>
</evidence>
<feature type="region of interest" description="Disordered" evidence="1">
    <location>
        <begin position="33"/>
        <end position="86"/>
    </location>
</feature>
<keyword evidence="4" id="KW-1185">Reference proteome</keyword>